<evidence type="ECO:0000313" key="2">
    <source>
        <dbReference type="EMBL" id="CAJ0587929.1"/>
    </source>
</evidence>
<keyword evidence="3" id="KW-1185">Reference proteome</keyword>
<organism evidence="2 3">
    <name type="scientific">Mesorhabditis spiculigera</name>
    <dbReference type="NCBI Taxonomy" id="96644"/>
    <lineage>
        <taxon>Eukaryota</taxon>
        <taxon>Metazoa</taxon>
        <taxon>Ecdysozoa</taxon>
        <taxon>Nematoda</taxon>
        <taxon>Chromadorea</taxon>
        <taxon>Rhabditida</taxon>
        <taxon>Rhabditina</taxon>
        <taxon>Rhabditomorpha</taxon>
        <taxon>Rhabditoidea</taxon>
        <taxon>Rhabditidae</taxon>
        <taxon>Mesorhabditinae</taxon>
        <taxon>Mesorhabditis</taxon>
    </lineage>
</organism>
<proteinExistence type="predicted"/>
<comment type="caution">
    <text evidence="2">The sequence shown here is derived from an EMBL/GenBank/DDBJ whole genome shotgun (WGS) entry which is preliminary data.</text>
</comment>
<evidence type="ECO:0000256" key="1">
    <source>
        <dbReference type="SAM" id="Phobius"/>
    </source>
</evidence>
<keyword evidence="1" id="KW-0812">Transmembrane</keyword>
<keyword evidence="1" id="KW-0472">Membrane</keyword>
<feature type="transmembrane region" description="Helical" evidence="1">
    <location>
        <begin position="37"/>
        <end position="58"/>
    </location>
</feature>
<feature type="non-terminal residue" evidence="2">
    <location>
        <position position="1"/>
    </location>
</feature>
<protein>
    <submittedName>
        <fullName evidence="2">Uncharacterized protein</fullName>
    </submittedName>
</protein>
<reference evidence="2" key="1">
    <citation type="submission" date="2023-06" db="EMBL/GenBank/DDBJ databases">
        <authorList>
            <person name="Delattre M."/>
        </authorList>
    </citation>
    <scope>NUCLEOTIDE SEQUENCE</scope>
    <source>
        <strain evidence="2">AF72</strain>
    </source>
</reference>
<accession>A0AA36DIT5</accession>
<name>A0AA36DIT5_9BILA</name>
<keyword evidence="1" id="KW-1133">Transmembrane helix</keyword>
<evidence type="ECO:0000313" key="3">
    <source>
        <dbReference type="Proteomes" id="UP001177023"/>
    </source>
</evidence>
<dbReference type="EMBL" id="CATQJA010002710">
    <property type="protein sequence ID" value="CAJ0587929.1"/>
    <property type="molecule type" value="Genomic_DNA"/>
</dbReference>
<gene>
    <name evidence="2" type="ORF">MSPICULIGERA_LOCUS25882</name>
</gene>
<sequence length="116" mass="13772">MQDSILKILDHLVSRFLHTSTLFSQELCVSNSWYITVYYIFLLIRAAIPITFYMLILYHSRVLRRPMEPLLRHFRFFNRIAGSRGIGLTFRNTLGQKIPLSASQNEYFSQLDLLWQ</sequence>
<dbReference type="Proteomes" id="UP001177023">
    <property type="component" value="Unassembled WGS sequence"/>
</dbReference>
<dbReference type="AlphaFoldDB" id="A0AA36DIT5"/>